<sequence>MSAWNRWRCRLGTVLGTVGLSVAIPVAAWASSGSGEIVVRAGQNARPAKAGFGGFDCCLIVFFGIGLLVVLLIKLARNRPPD</sequence>
<dbReference type="Proteomes" id="UP000198251">
    <property type="component" value="Chromosome I"/>
</dbReference>
<keyword evidence="1" id="KW-0812">Transmembrane</keyword>
<keyword evidence="1" id="KW-1133">Transmembrane helix</keyword>
<organism evidence="2 3">
    <name type="scientific">Micromonospora echinofusca</name>
    <dbReference type="NCBI Taxonomy" id="47858"/>
    <lineage>
        <taxon>Bacteria</taxon>
        <taxon>Bacillati</taxon>
        <taxon>Actinomycetota</taxon>
        <taxon>Actinomycetes</taxon>
        <taxon>Micromonosporales</taxon>
        <taxon>Micromonosporaceae</taxon>
        <taxon>Micromonospora</taxon>
    </lineage>
</organism>
<dbReference type="EMBL" id="LT607733">
    <property type="protein sequence ID" value="SCG14491.1"/>
    <property type="molecule type" value="Genomic_DNA"/>
</dbReference>
<evidence type="ECO:0000313" key="2">
    <source>
        <dbReference type="EMBL" id="SCG14491.1"/>
    </source>
</evidence>
<keyword evidence="1" id="KW-0472">Membrane</keyword>
<feature type="transmembrane region" description="Helical" evidence="1">
    <location>
        <begin position="50"/>
        <end position="73"/>
    </location>
</feature>
<evidence type="ECO:0000256" key="1">
    <source>
        <dbReference type="SAM" id="Phobius"/>
    </source>
</evidence>
<dbReference type="GeneID" id="95800589"/>
<feature type="transmembrane region" description="Helical" evidence="1">
    <location>
        <begin position="12"/>
        <end position="30"/>
    </location>
</feature>
<accession>A0A1C5G415</accession>
<keyword evidence="3" id="KW-1185">Reference proteome</keyword>
<reference evidence="2 3" key="1">
    <citation type="submission" date="2016-06" db="EMBL/GenBank/DDBJ databases">
        <authorList>
            <person name="Kjaerup R.B."/>
            <person name="Dalgaard T.S."/>
            <person name="Juul-Madsen H.R."/>
        </authorList>
    </citation>
    <scope>NUCLEOTIDE SEQUENCE [LARGE SCALE GENOMIC DNA]</scope>
    <source>
        <strain evidence="2 3">DSM 43913</strain>
    </source>
</reference>
<dbReference type="RefSeq" id="WP_088998677.1">
    <property type="nucleotide sequence ID" value="NZ_JBFAAC010000028.1"/>
</dbReference>
<gene>
    <name evidence="2" type="ORF">GA0070610_0696</name>
</gene>
<name>A0A1C5G415_MICEH</name>
<evidence type="ECO:0000313" key="3">
    <source>
        <dbReference type="Proteomes" id="UP000198251"/>
    </source>
</evidence>
<dbReference type="AlphaFoldDB" id="A0A1C5G415"/>
<protein>
    <submittedName>
        <fullName evidence="2">Uncharacterized protein</fullName>
    </submittedName>
</protein>
<proteinExistence type="predicted"/>